<protein>
    <submittedName>
        <fullName evidence="1">Uncharacterized protein</fullName>
    </submittedName>
</protein>
<accession>A0A852SSC6</accession>
<gene>
    <name evidence="1" type="ORF">BJ984_002927</name>
</gene>
<evidence type="ECO:0000313" key="1">
    <source>
        <dbReference type="EMBL" id="NYD71769.1"/>
    </source>
</evidence>
<evidence type="ECO:0000313" key="2">
    <source>
        <dbReference type="Proteomes" id="UP000549913"/>
    </source>
</evidence>
<dbReference type="Proteomes" id="UP000549913">
    <property type="component" value="Unassembled WGS sequence"/>
</dbReference>
<proteinExistence type="predicted"/>
<keyword evidence="2" id="KW-1185">Reference proteome</keyword>
<dbReference type="AlphaFoldDB" id="A0A852SSC6"/>
<dbReference type="RefSeq" id="WP_179548650.1">
    <property type="nucleotide sequence ID" value="NZ_JACCBM010000001.1"/>
</dbReference>
<reference evidence="1 2" key="1">
    <citation type="submission" date="2020-07" db="EMBL/GenBank/DDBJ databases">
        <title>Sequencing the genomes of 1000 actinobacteria strains.</title>
        <authorList>
            <person name="Klenk H.-P."/>
        </authorList>
    </citation>
    <scope>NUCLEOTIDE SEQUENCE [LARGE SCALE GENOMIC DNA]</scope>
    <source>
        <strain evidence="1 2">DSM 26474</strain>
    </source>
</reference>
<comment type="caution">
    <text evidence="1">The sequence shown here is derived from an EMBL/GenBank/DDBJ whole genome shotgun (WGS) entry which is preliminary data.</text>
</comment>
<organism evidence="1 2">
    <name type="scientific">Herbiconiux flava</name>
    <dbReference type="NCBI Taxonomy" id="881268"/>
    <lineage>
        <taxon>Bacteria</taxon>
        <taxon>Bacillati</taxon>
        <taxon>Actinomycetota</taxon>
        <taxon>Actinomycetes</taxon>
        <taxon>Micrococcales</taxon>
        <taxon>Microbacteriaceae</taxon>
        <taxon>Herbiconiux</taxon>
    </lineage>
</organism>
<name>A0A852SSC6_9MICO</name>
<dbReference type="EMBL" id="JACCBM010000001">
    <property type="protein sequence ID" value="NYD71769.1"/>
    <property type="molecule type" value="Genomic_DNA"/>
</dbReference>
<sequence>MTNRVWTTQHIDHRRRLHARIDTIAGPSPAAAARLRLALYTVTHEADTGVLDAELLTLALDELDAALTAAAVGSAGRAA</sequence>